<reference evidence="3 4" key="1">
    <citation type="submission" date="2021-03" db="EMBL/GenBank/DDBJ databases">
        <title>Aliifodinibius sp. nov., a new bacterium isolated from saline soil.</title>
        <authorList>
            <person name="Galisteo C."/>
            <person name="De La Haba R."/>
            <person name="Sanchez-Porro C."/>
            <person name="Ventosa A."/>
        </authorList>
    </citation>
    <scope>NUCLEOTIDE SEQUENCE [LARGE SCALE GENOMIC DNA]</scope>
    <source>
        <strain evidence="3 4">1BSP15-2V2</strain>
    </source>
</reference>
<dbReference type="InterPro" id="IPR013022">
    <property type="entry name" value="Xyl_isomerase-like_TIM-brl"/>
</dbReference>
<dbReference type="EMBL" id="JAGGJA010000003">
    <property type="protein sequence ID" value="MCW9706412.1"/>
    <property type="molecule type" value="Genomic_DNA"/>
</dbReference>
<evidence type="ECO:0000256" key="1">
    <source>
        <dbReference type="ARBA" id="ARBA00023235"/>
    </source>
</evidence>
<dbReference type="PIRSF" id="PIRSF006241">
    <property type="entry name" value="HyI"/>
    <property type="match status" value="1"/>
</dbReference>
<dbReference type="Gene3D" id="3.20.20.150">
    <property type="entry name" value="Divalent-metal-dependent TIM barrel enzymes"/>
    <property type="match status" value="1"/>
</dbReference>
<dbReference type="RefSeq" id="WP_265765118.1">
    <property type="nucleotide sequence ID" value="NZ_JAGGJA010000003.1"/>
</dbReference>
<name>A0ABT3PKI0_9BACT</name>
<dbReference type="Proteomes" id="UP001207918">
    <property type="component" value="Unassembled WGS sequence"/>
</dbReference>
<evidence type="ECO:0000313" key="3">
    <source>
        <dbReference type="EMBL" id="MCW9706412.1"/>
    </source>
</evidence>
<proteinExistence type="predicted"/>
<protein>
    <submittedName>
        <fullName evidence="3">TIM barrel protein</fullName>
    </submittedName>
</protein>
<organism evidence="3 4">
    <name type="scientific">Fodinibius salsisoli</name>
    <dbReference type="NCBI Taxonomy" id="2820877"/>
    <lineage>
        <taxon>Bacteria</taxon>
        <taxon>Pseudomonadati</taxon>
        <taxon>Balneolota</taxon>
        <taxon>Balneolia</taxon>
        <taxon>Balneolales</taxon>
        <taxon>Balneolaceae</taxon>
        <taxon>Fodinibius</taxon>
    </lineage>
</organism>
<keyword evidence="4" id="KW-1185">Reference proteome</keyword>
<gene>
    <name evidence="3" type="ORF">J6I44_06080</name>
</gene>
<accession>A0ABT3PKI0</accession>
<evidence type="ECO:0000313" key="4">
    <source>
        <dbReference type="Proteomes" id="UP001207918"/>
    </source>
</evidence>
<dbReference type="InterPro" id="IPR026040">
    <property type="entry name" value="HyI-like"/>
</dbReference>
<comment type="caution">
    <text evidence="3">The sequence shown here is derived from an EMBL/GenBank/DDBJ whole genome shotgun (WGS) entry which is preliminary data.</text>
</comment>
<dbReference type="Pfam" id="PF01261">
    <property type="entry name" value="AP_endonuc_2"/>
    <property type="match status" value="1"/>
</dbReference>
<evidence type="ECO:0000259" key="2">
    <source>
        <dbReference type="Pfam" id="PF01261"/>
    </source>
</evidence>
<dbReference type="PANTHER" id="PTHR43489">
    <property type="entry name" value="ISOMERASE"/>
    <property type="match status" value="1"/>
</dbReference>
<dbReference type="InterPro" id="IPR036237">
    <property type="entry name" value="Xyl_isomerase-like_sf"/>
</dbReference>
<sequence length="308" mass="34115">MDRKKFLQSSLLTGATALTGASATFGSIKSNMNSQNEAADFNLNYAPHFGMFRHHAGDDLIDQLKFMSEAGFNGLEDNGLMGRSPEMQEKIGQQLAKSGMEMGVFVIDKGGNGANSFTAGNEEYTQIFLDACKEAVEVAKRVNATWMTVVPGNFTRHLPIDIQTGNVIETLRRAAEIFEPHDLVMVLEPLSDTPDLFLRTSTQTHMICKAVDSPSCKILYDVYHLQKNEGNLITNIDLCWDEIAYFQQGDNPGRNEPGTGEINFQNVFGHIYEKGYRGIMGMEHGNSMDGKEGEQALINAYKEADSFM</sequence>
<keyword evidence="1" id="KW-0413">Isomerase</keyword>
<feature type="domain" description="Xylose isomerase-like TIM barrel" evidence="2">
    <location>
        <begin position="65"/>
        <end position="288"/>
    </location>
</feature>
<dbReference type="InterPro" id="IPR050417">
    <property type="entry name" value="Sugar_Epim/Isomerase"/>
</dbReference>
<dbReference type="SUPFAM" id="SSF51658">
    <property type="entry name" value="Xylose isomerase-like"/>
    <property type="match status" value="1"/>
</dbReference>